<protein>
    <submittedName>
        <fullName evidence="1">Uncharacterized protein</fullName>
    </submittedName>
</protein>
<proteinExistence type="predicted"/>
<dbReference type="AlphaFoldDB" id="A0A9D3W7S3"/>
<evidence type="ECO:0000313" key="1">
    <source>
        <dbReference type="EMBL" id="KAH1114182.1"/>
    </source>
</evidence>
<gene>
    <name evidence="1" type="ORF">J1N35_007560</name>
</gene>
<reference evidence="1 2" key="1">
    <citation type="journal article" date="2021" name="Plant Biotechnol. J.">
        <title>Multi-omics assisted identification of the key and species-specific regulatory components of drought-tolerant mechanisms in Gossypium stocksii.</title>
        <authorList>
            <person name="Yu D."/>
            <person name="Ke L."/>
            <person name="Zhang D."/>
            <person name="Wu Y."/>
            <person name="Sun Y."/>
            <person name="Mei J."/>
            <person name="Sun J."/>
            <person name="Sun Y."/>
        </authorList>
    </citation>
    <scope>NUCLEOTIDE SEQUENCE [LARGE SCALE GENOMIC DNA]</scope>
    <source>
        <strain evidence="2">cv. E1</strain>
        <tissue evidence="1">Leaf</tissue>
    </source>
</reference>
<dbReference type="Proteomes" id="UP000828251">
    <property type="component" value="Unassembled WGS sequence"/>
</dbReference>
<sequence>MDQVVGTFNLHSYLKVGTAVDVRGLLDGEQLFWWSKGDAPFGAAMIFVIQQHINNYNHCRADLRLTYHSTKTFAFLLIAFLCPPRC</sequence>
<keyword evidence="2" id="KW-1185">Reference proteome</keyword>
<evidence type="ECO:0000313" key="2">
    <source>
        <dbReference type="Proteomes" id="UP000828251"/>
    </source>
</evidence>
<comment type="caution">
    <text evidence="1">The sequence shown here is derived from an EMBL/GenBank/DDBJ whole genome shotgun (WGS) entry which is preliminary data.</text>
</comment>
<name>A0A9D3W7S3_9ROSI</name>
<organism evidence="1 2">
    <name type="scientific">Gossypium stocksii</name>
    <dbReference type="NCBI Taxonomy" id="47602"/>
    <lineage>
        <taxon>Eukaryota</taxon>
        <taxon>Viridiplantae</taxon>
        <taxon>Streptophyta</taxon>
        <taxon>Embryophyta</taxon>
        <taxon>Tracheophyta</taxon>
        <taxon>Spermatophyta</taxon>
        <taxon>Magnoliopsida</taxon>
        <taxon>eudicotyledons</taxon>
        <taxon>Gunneridae</taxon>
        <taxon>Pentapetalae</taxon>
        <taxon>rosids</taxon>
        <taxon>malvids</taxon>
        <taxon>Malvales</taxon>
        <taxon>Malvaceae</taxon>
        <taxon>Malvoideae</taxon>
        <taxon>Gossypium</taxon>
    </lineage>
</organism>
<dbReference type="EMBL" id="JAIQCV010000003">
    <property type="protein sequence ID" value="KAH1114182.1"/>
    <property type="molecule type" value="Genomic_DNA"/>
</dbReference>
<accession>A0A9D3W7S3</accession>